<dbReference type="RefSeq" id="WP_019441048.1">
    <property type="nucleotide sequence ID" value="NZ_ALOE01000013.1"/>
</dbReference>
<dbReference type="Gene3D" id="1.10.10.10">
    <property type="entry name" value="Winged helix-like DNA-binding domain superfamily/Winged helix DNA-binding domain"/>
    <property type="match status" value="1"/>
</dbReference>
<dbReference type="OrthoDB" id="467062at2"/>
<sequence>MILTRLKDHLVANGKTSRAELAKKFSISEDGIDAMLALWIAKGKVSTQVSERPRLGQTSCDVYYRWNTESELAVTVLN</sequence>
<dbReference type="Proteomes" id="UP000327424">
    <property type="component" value="Chromosome"/>
</dbReference>
<evidence type="ECO:0000313" key="3">
    <source>
        <dbReference type="Proteomes" id="UP000327424"/>
    </source>
</evidence>
<proteinExistence type="predicted"/>
<gene>
    <name evidence="2" type="ORF">FR932_08250</name>
</gene>
<keyword evidence="3" id="KW-1185">Reference proteome</keyword>
<reference evidence="2 3" key="1">
    <citation type="submission" date="2019-09" db="EMBL/GenBank/DDBJ databases">
        <title>Hybrid Assembly of the complete Genome of the Deep-Sea Bacterium Moritella marina from long Nanopore and Illumina reads.</title>
        <authorList>
            <person name="Magin S."/>
            <person name="Georgoulis A."/>
            <person name="Papadimitriou K."/>
            <person name="Iliakis G."/>
            <person name="Vorgias C.E."/>
        </authorList>
    </citation>
    <scope>NUCLEOTIDE SEQUENCE [LARGE SCALE GENOMIC DNA]</scope>
    <source>
        <strain evidence="2 3">MP-1</strain>
    </source>
</reference>
<evidence type="ECO:0000313" key="2">
    <source>
        <dbReference type="EMBL" id="QFI37842.1"/>
    </source>
</evidence>
<feature type="domain" description="Transcriptional regulator HTH-type FeoC" evidence="1">
    <location>
        <begin position="2"/>
        <end position="60"/>
    </location>
</feature>
<protein>
    <recommendedName>
        <fullName evidence="1">Transcriptional regulator HTH-type FeoC domain-containing protein</fullName>
    </recommendedName>
</protein>
<dbReference type="InterPro" id="IPR036390">
    <property type="entry name" value="WH_DNA-bd_sf"/>
</dbReference>
<name>A0A5J6WMY9_MORMI</name>
<organism evidence="2 3">
    <name type="scientific">Moritella marina ATCC 15381</name>
    <dbReference type="NCBI Taxonomy" id="1202962"/>
    <lineage>
        <taxon>Bacteria</taxon>
        <taxon>Pseudomonadati</taxon>
        <taxon>Pseudomonadota</taxon>
        <taxon>Gammaproteobacteria</taxon>
        <taxon>Alteromonadales</taxon>
        <taxon>Moritellaceae</taxon>
        <taxon>Moritella</taxon>
    </lineage>
</organism>
<dbReference type="InterPro" id="IPR036388">
    <property type="entry name" value="WH-like_DNA-bd_sf"/>
</dbReference>
<accession>A0A5J6WMY9</accession>
<dbReference type="AlphaFoldDB" id="A0A5J6WMY9"/>
<dbReference type="EMBL" id="CP044399">
    <property type="protein sequence ID" value="QFI37842.1"/>
    <property type="molecule type" value="Genomic_DNA"/>
</dbReference>
<dbReference type="SUPFAM" id="SSF46785">
    <property type="entry name" value="Winged helix' DNA-binding domain"/>
    <property type="match status" value="1"/>
</dbReference>
<dbReference type="Pfam" id="PF09012">
    <property type="entry name" value="FeoC"/>
    <property type="match status" value="1"/>
</dbReference>
<evidence type="ECO:0000259" key="1">
    <source>
        <dbReference type="Pfam" id="PF09012"/>
    </source>
</evidence>
<dbReference type="InterPro" id="IPR015102">
    <property type="entry name" value="Tscrpt_reg_HTH_FeoC"/>
</dbReference>
<dbReference type="KEGG" id="mmaa:FR932_08250"/>